<proteinExistence type="predicted"/>
<keyword evidence="7" id="KW-0067">ATP-binding</keyword>
<dbReference type="Proteomes" id="UP001141259">
    <property type="component" value="Unassembled WGS sequence"/>
</dbReference>
<dbReference type="GO" id="GO:0046983">
    <property type="term" value="F:protein dimerization activity"/>
    <property type="evidence" value="ECO:0007669"/>
    <property type="project" value="InterPro"/>
</dbReference>
<keyword evidence="6 13" id="KW-0418">Kinase</keyword>
<dbReference type="Gene3D" id="1.20.5.1930">
    <property type="match status" value="1"/>
</dbReference>
<name>A0A9X2VNU1_9PSEU</name>
<keyword evidence="10" id="KW-0472">Membrane</keyword>
<keyword evidence="14" id="KW-1185">Reference proteome</keyword>
<feature type="transmembrane region" description="Helical" evidence="10">
    <location>
        <begin position="99"/>
        <end position="115"/>
    </location>
</feature>
<feature type="coiled-coil region" evidence="9">
    <location>
        <begin position="150"/>
        <end position="177"/>
    </location>
</feature>
<feature type="domain" description="Histidine kinase/HSP90-like ATPase" evidence="11">
    <location>
        <begin position="285"/>
        <end position="371"/>
    </location>
</feature>
<dbReference type="SUPFAM" id="SSF55874">
    <property type="entry name" value="ATPase domain of HSP90 chaperone/DNA topoisomerase II/histidine kinase"/>
    <property type="match status" value="1"/>
</dbReference>
<dbReference type="InterPro" id="IPR036890">
    <property type="entry name" value="HATPase_C_sf"/>
</dbReference>
<comment type="caution">
    <text evidence="13">The sequence shown here is derived from an EMBL/GenBank/DDBJ whole genome shotgun (WGS) entry which is preliminary data.</text>
</comment>
<dbReference type="CDD" id="cd16917">
    <property type="entry name" value="HATPase_UhpB-NarQ-NarX-like"/>
    <property type="match status" value="1"/>
</dbReference>
<feature type="transmembrane region" description="Helical" evidence="10">
    <location>
        <begin position="61"/>
        <end position="87"/>
    </location>
</feature>
<feature type="domain" description="Signal transduction histidine kinase subgroup 3 dimerisation and phosphoacceptor" evidence="12">
    <location>
        <begin position="175"/>
        <end position="239"/>
    </location>
</feature>
<evidence type="ECO:0000256" key="8">
    <source>
        <dbReference type="ARBA" id="ARBA00023012"/>
    </source>
</evidence>
<feature type="transmembrane region" description="Helical" evidence="10">
    <location>
        <begin position="127"/>
        <end position="144"/>
    </location>
</feature>
<comment type="catalytic activity">
    <reaction evidence="1">
        <text>ATP + protein L-histidine = ADP + protein N-phospho-L-histidine.</text>
        <dbReference type="EC" id="2.7.13.3"/>
    </reaction>
</comment>
<evidence type="ECO:0000256" key="9">
    <source>
        <dbReference type="SAM" id="Coils"/>
    </source>
</evidence>
<dbReference type="RefSeq" id="WP_259625040.1">
    <property type="nucleotide sequence ID" value="NZ_JANYMP010000010.1"/>
</dbReference>
<keyword evidence="8" id="KW-0902">Two-component regulatory system</keyword>
<evidence type="ECO:0000256" key="4">
    <source>
        <dbReference type="ARBA" id="ARBA00022679"/>
    </source>
</evidence>
<dbReference type="Pfam" id="PF02518">
    <property type="entry name" value="HATPase_c"/>
    <property type="match status" value="1"/>
</dbReference>
<evidence type="ECO:0000256" key="6">
    <source>
        <dbReference type="ARBA" id="ARBA00022777"/>
    </source>
</evidence>
<dbReference type="AlphaFoldDB" id="A0A9X2VNU1"/>
<dbReference type="Gene3D" id="3.30.565.10">
    <property type="entry name" value="Histidine kinase-like ATPase, C-terminal domain"/>
    <property type="match status" value="1"/>
</dbReference>
<dbReference type="GO" id="GO:0016020">
    <property type="term" value="C:membrane"/>
    <property type="evidence" value="ECO:0007669"/>
    <property type="project" value="InterPro"/>
</dbReference>
<evidence type="ECO:0000259" key="12">
    <source>
        <dbReference type="Pfam" id="PF07730"/>
    </source>
</evidence>
<accession>A0A9X2VNU1</accession>
<keyword evidence="10" id="KW-1133">Transmembrane helix</keyword>
<sequence>MAKRGPRSVLAWWDGRVRSLLFDLLLSGAVVWAGVQGDPVTPLAVAGAATTFAGLLVRRRFPLVAVAAAVVGTALDPYLVPTLVAVYSTASRYGPAVRTWAAAAVCFGAIEVVVWTSEGHRWDPAELITVVFVALPALGGLWTFQRRTLLAALRDRAVQAERERDLLAERAVAAERRRIAGEMHDVVAHRVSVIALQAGGLTLTSDDEHVGRVAEVIRTNSTAALTELRDMLRVLREDTDAPPSRHRPALDGVENLVEEFRSAGAEVDLVLPDAVPETSDVVGRAAYRVVQEALTNAGKHAPGASVRVTVVASDDDVAVEVANRAAGDARTDVTGSGYGLVGMRERVALAGGTVRSGPTDGGGYVVSARFPR</sequence>
<gene>
    <name evidence="13" type="ORF">NZH93_22005</name>
</gene>
<dbReference type="PANTHER" id="PTHR24421:SF10">
    <property type="entry name" value="NITRATE_NITRITE SENSOR PROTEIN NARQ"/>
    <property type="match status" value="1"/>
</dbReference>
<keyword evidence="10" id="KW-0812">Transmembrane</keyword>
<dbReference type="InterPro" id="IPR003594">
    <property type="entry name" value="HATPase_dom"/>
</dbReference>
<dbReference type="GO" id="GO:0005524">
    <property type="term" value="F:ATP binding"/>
    <property type="evidence" value="ECO:0007669"/>
    <property type="project" value="UniProtKB-KW"/>
</dbReference>
<evidence type="ECO:0000256" key="5">
    <source>
        <dbReference type="ARBA" id="ARBA00022741"/>
    </source>
</evidence>
<keyword evidence="9" id="KW-0175">Coiled coil</keyword>
<keyword evidence="3" id="KW-0597">Phosphoprotein</keyword>
<protein>
    <recommendedName>
        <fullName evidence="2">histidine kinase</fullName>
        <ecNumber evidence="2">2.7.13.3</ecNumber>
    </recommendedName>
</protein>
<evidence type="ECO:0000256" key="1">
    <source>
        <dbReference type="ARBA" id="ARBA00000085"/>
    </source>
</evidence>
<evidence type="ECO:0000256" key="10">
    <source>
        <dbReference type="SAM" id="Phobius"/>
    </source>
</evidence>
<keyword evidence="5" id="KW-0547">Nucleotide-binding</keyword>
<evidence type="ECO:0000313" key="13">
    <source>
        <dbReference type="EMBL" id="MCS7479544.1"/>
    </source>
</evidence>
<organism evidence="13 14">
    <name type="scientific">Umezawaea endophytica</name>
    <dbReference type="NCBI Taxonomy" id="1654476"/>
    <lineage>
        <taxon>Bacteria</taxon>
        <taxon>Bacillati</taxon>
        <taxon>Actinomycetota</taxon>
        <taxon>Actinomycetes</taxon>
        <taxon>Pseudonocardiales</taxon>
        <taxon>Pseudonocardiaceae</taxon>
        <taxon>Umezawaea</taxon>
    </lineage>
</organism>
<keyword evidence="4" id="KW-0808">Transferase</keyword>
<dbReference type="PANTHER" id="PTHR24421">
    <property type="entry name" value="NITRATE/NITRITE SENSOR PROTEIN NARX-RELATED"/>
    <property type="match status" value="1"/>
</dbReference>
<dbReference type="InterPro" id="IPR011712">
    <property type="entry name" value="Sig_transdc_His_kin_sub3_dim/P"/>
</dbReference>
<dbReference type="EC" id="2.7.13.3" evidence="2"/>
<evidence type="ECO:0000313" key="14">
    <source>
        <dbReference type="Proteomes" id="UP001141259"/>
    </source>
</evidence>
<reference evidence="13" key="1">
    <citation type="submission" date="2022-08" db="EMBL/GenBank/DDBJ databases">
        <authorList>
            <person name="Tistechok S."/>
            <person name="Samborskyy M."/>
            <person name="Roman I."/>
        </authorList>
    </citation>
    <scope>NUCLEOTIDE SEQUENCE</scope>
    <source>
        <strain evidence="13">DSM 103496</strain>
    </source>
</reference>
<evidence type="ECO:0000256" key="7">
    <source>
        <dbReference type="ARBA" id="ARBA00022840"/>
    </source>
</evidence>
<evidence type="ECO:0000256" key="2">
    <source>
        <dbReference type="ARBA" id="ARBA00012438"/>
    </source>
</evidence>
<dbReference type="EMBL" id="JANYMP010000010">
    <property type="protein sequence ID" value="MCS7479544.1"/>
    <property type="molecule type" value="Genomic_DNA"/>
</dbReference>
<evidence type="ECO:0000256" key="3">
    <source>
        <dbReference type="ARBA" id="ARBA00022553"/>
    </source>
</evidence>
<dbReference type="Pfam" id="PF07730">
    <property type="entry name" value="HisKA_3"/>
    <property type="match status" value="1"/>
</dbReference>
<dbReference type="GO" id="GO:0000155">
    <property type="term" value="F:phosphorelay sensor kinase activity"/>
    <property type="evidence" value="ECO:0007669"/>
    <property type="project" value="InterPro"/>
</dbReference>
<dbReference type="InterPro" id="IPR050482">
    <property type="entry name" value="Sensor_HK_TwoCompSys"/>
</dbReference>
<evidence type="ECO:0000259" key="11">
    <source>
        <dbReference type="Pfam" id="PF02518"/>
    </source>
</evidence>